<dbReference type="EMBL" id="CAESAQ020000078">
    <property type="protein sequence ID" value="CAB5504423.1"/>
    <property type="molecule type" value="Genomic_DNA"/>
</dbReference>
<evidence type="ECO:0000313" key="2">
    <source>
        <dbReference type="Proteomes" id="UP000643672"/>
    </source>
</evidence>
<dbReference type="Proteomes" id="UP000643672">
    <property type="component" value="Unassembled WGS sequence"/>
</dbReference>
<gene>
    <name evidence="1" type="ORF">THERMOS_1956</name>
</gene>
<accession>A0A8H8XGK7</accession>
<protein>
    <submittedName>
        <fullName evidence="1">Uncharacterized protein</fullName>
    </submittedName>
</protein>
<reference evidence="1 2" key="1">
    <citation type="submission" date="2020-05" db="EMBL/GenBank/DDBJ databases">
        <authorList>
            <person name="Petersen J."/>
            <person name="Sayavedra L."/>
        </authorList>
    </citation>
    <scope>NUCLEOTIDE SEQUENCE [LARGE SCALE GENOMIC DNA]</scope>
    <source>
        <strain evidence="1">B thermophilus SOXS</strain>
    </source>
</reference>
<organism evidence="1 2">
    <name type="scientific">Bathymodiolus thermophilus thioautotrophic gill symbiont</name>
    <dbReference type="NCBI Taxonomy" id="2360"/>
    <lineage>
        <taxon>Bacteria</taxon>
        <taxon>Pseudomonadati</taxon>
        <taxon>Pseudomonadota</taxon>
        <taxon>Gammaproteobacteria</taxon>
        <taxon>sulfur-oxidizing symbionts</taxon>
    </lineage>
</organism>
<proteinExistence type="predicted"/>
<dbReference type="AlphaFoldDB" id="A0A8H8XGK7"/>
<name>A0A8H8XGK7_9GAMM</name>
<comment type="caution">
    <text evidence="1">The sequence shown here is derived from an EMBL/GenBank/DDBJ whole genome shotgun (WGS) entry which is preliminary data.</text>
</comment>
<keyword evidence="2" id="KW-1185">Reference proteome</keyword>
<sequence>MHYSFARGVIFVFCCKNVRWWIWLGFVGRVFRVKIGFLKIG</sequence>
<evidence type="ECO:0000313" key="1">
    <source>
        <dbReference type="EMBL" id="CAB5504423.1"/>
    </source>
</evidence>